<keyword evidence="3" id="KW-0547">Nucleotide-binding</keyword>
<dbReference type="AlphaFoldDB" id="A0A6G1EKR6"/>
<keyword evidence="4" id="KW-0067">ATP-binding</keyword>
<reference evidence="7 8" key="1">
    <citation type="submission" date="2019-11" db="EMBL/GenBank/DDBJ databases">
        <title>Whole genome sequence of Oryza granulata.</title>
        <authorList>
            <person name="Li W."/>
        </authorList>
    </citation>
    <scope>NUCLEOTIDE SEQUENCE [LARGE SCALE GENOMIC DNA]</scope>
    <source>
        <strain evidence="8">cv. Menghai</strain>
        <tissue evidence="7">Leaf</tissue>
    </source>
</reference>
<dbReference type="Gene3D" id="2.60.120.430">
    <property type="entry name" value="Galactose-binding lectin"/>
    <property type="match status" value="1"/>
</dbReference>
<evidence type="ECO:0000256" key="3">
    <source>
        <dbReference type="ARBA" id="ARBA00022741"/>
    </source>
</evidence>
<evidence type="ECO:0000259" key="6">
    <source>
        <dbReference type="Pfam" id="PF12819"/>
    </source>
</evidence>
<keyword evidence="5" id="KW-0325">Glycoprotein</keyword>
<name>A0A6G1EKR6_9ORYZ</name>
<feature type="domain" description="Malectin-like" evidence="6">
    <location>
        <begin position="17"/>
        <end position="123"/>
    </location>
</feature>
<organism evidence="7 8">
    <name type="scientific">Oryza meyeriana var. granulata</name>
    <dbReference type="NCBI Taxonomy" id="110450"/>
    <lineage>
        <taxon>Eukaryota</taxon>
        <taxon>Viridiplantae</taxon>
        <taxon>Streptophyta</taxon>
        <taxon>Embryophyta</taxon>
        <taxon>Tracheophyta</taxon>
        <taxon>Spermatophyta</taxon>
        <taxon>Magnoliopsida</taxon>
        <taxon>Liliopsida</taxon>
        <taxon>Poales</taxon>
        <taxon>Poaceae</taxon>
        <taxon>BOP clade</taxon>
        <taxon>Oryzoideae</taxon>
        <taxon>Oryzeae</taxon>
        <taxon>Oryzinae</taxon>
        <taxon>Oryza</taxon>
        <taxon>Oryza meyeriana</taxon>
    </lineage>
</organism>
<evidence type="ECO:0000256" key="2">
    <source>
        <dbReference type="ARBA" id="ARBA00022679"/>
    </source>
</evidence>
<evidence type="ECO:0000256" key="1">
    <source>
        <dbReference type="ARBA" id="ARBA00004479"/>
    </source>
</evidence>
<keyword evidence="8" id="KW-1185">Reference proteome</keyword>
<evidence type="ECO:0000313" key="8">
    <source>
        <dbReference type="Proteomes" id="UP000479710"/>
    </source>
</evidence>
<dbReference type="Proteomes" id="UP000479710">
    <property type="component" value="Unassembled WGS sequence"/>
</dbReference>
<dbReference type="PANTHER" id="PTHR34590:SF5">
    <property type="entry name" value="OS04G0586500 PROTEIN"/>
    <property type="match status" value="1"/>
</dbReference>
<evidence type="ECO:0000256" key="5">
    <source>
        <dbReference type="ARBA" id="ARBA00023180"/>
    </source>
</evidence>
<dbReference type="GO" id="GO:0005524">
    <property type="term" value="F:ATP binding"/>
    <property type="evidence" value="ECO:0007669"/>
    <property type="project" value="UniProtKB-KW"/>
</dbReference>
<keyword evidence="2" id="KW-0808">Transferase</keyword>
<proteinExistence type="predicted"/>
<dbReference type="InterPro" id="IPR024788">
    <property type="entry name" value="Malectin-like_Carb-bd_dom"/>
</dbReference>
<dbReference type="InterPro" id="IPR045272">
    <property type="entry name" value="ANXUR1/2-like"/>
</dbReference>
<gene>
    <name evidence="7" type="ORF">E2562_010192</name>
</gene>
<dbReference type="Pfam" id="PF12819">
    <property type="entry name" value="Malectin_like"/>
    <property type="match status" value="1"/>
</dbReference>
<dbReference type="PANTHER" id="PTHR34590">
    <property type="entry name" value="OS03G0124300 PROTEIN-RELATED"/>
    <property type="match status" value="1"/>
</dbReference>
<dbReference type="EMBL" id="SPHZ02000003">
    <property type="protein sequence ID" value="KAF0924553.1"/>
    <property type="molecule type" value="Genomic_DNA"/>
</dbReference>
<dbReference type="FunFam" id="2.60.120.430:FF:000007">
    <property type="entry name" value="FERONIA receptor-like kinase"/>
    <property type="match status" value="1"/>
</dbReference>
<feature type="non-terminal residue" evidence="7">
    <location>
        <position position="158"/>
    </location>
</feature>
<dbReference type="GO" id="GO:0016020">
    <property type="term" value="C:membrane"/>
    <property type="evidence" value="ECO:0007669"/>
    <property type="project" value="UniProtKB-SubCell"/>
</dbReference>
<evidence type="ECO:0000313" key="7">
    <source>
        <dbReference type="EMBL" id="KAF0924553.1"/>
    </source>
</evidence>
<comment type="subcellular location">
    <subcellularLocation>
        <location evidence="1">Membrane</location>
        <topology evidence="1">Single-pass type I membrane protein</topology>
    </subcellularLocation>
</comment>
<sequence length="158" mass="18030">MDMYATARSIGPNAQVNLNYNLTWILPVDAGFYYLLRFHFCEILYPITKVNQRVFFIYINNQTAQRKVDIIHLSGGIGTPVYMDYIVITNSSCQIELWVAVHPDLSTRPDYVDSILNGLEIFKFQHNVKDGGDLSGLNPPLPPYMDPDNIFNGARKLK</sequence>
<comment type="caution">
    <text evidence="7">The sequence shown here is derived from an EMBL/GenBank/DDBJ whole genome shotgun (WGS) entry which is preliminary data.</text>
</comment>
<protein>
    <recommendedName>
        <fullName evidence="6">Malectin-like domain-containing protein</fullName>
    </recommendedName>
</protein>
<evidence type="ECO:0000256" key="4">
    <source>
        <dbReference type="ARBA" id="ARBA00022840"/>
    </source>
</evidence>
<dbReference type="OrthoDB" id="782603at2759"/>
<accession>A0A6G1EKR6</accession>
<dbReference type="GO" id="GO:0004714">
    <property type="term" value="F:transmembrane receptor protein tyrosine kinase activity"/>
    <property type="evidence" value="ECO:0007669"/>
    <property type="project" value="InterPro"/>
</dbReference>